<evidence type="ECO:0000256" key="1">
    <source>
        <dbReference type="SAM" id="MobiDB-lite"/>
    </source>
</evidence>
<sequence>MTVGPHPPAVYWRRRAVVIGAVLVVVMVIVYSCTRGGGTDTPSGQGAGTPSPNADVTPTTTVSPSVLTPRTDPPGQNQSFNPAPEGGSAGLPAPEDSLFPTAGADGIVVGGNGGCAQGAITISAATDRSSAARGAGLRFELKIKNSSTQACTLDVGSREQEMYLKRGAETIWSSDTCAEPGVSDMRTFAPGEETTIGTAGWNGKSSAKCDAGSAAGDAPAAGTYQLFGRLSQQTTNPITITLN</sequence>
<organism evidence="3 4">
    <name type="scientific">Catenuloplanes indicus</name>
    <dbReference type="NCBI Taxonomy" id="137267"/>
    <lineage>
        <taxon>Bacteria</taxon>
        <taxon>Bacillati</taxon>
        <taxon>Actinomycetota</taxon>
        <taxon>Actinomycetes</taxon>
        <taxon>Micromonosporales</taxon>
        <taxon>Micromonosporaceae</taxon>
        <taxon>Catenuloplanes</taxon>
    </lineage>
</organism>
<reference evidence="3 4" key="1">
    <citation type="submission" date="2023-07" db="EMBL/GenBank/DDBJ databases">
        <title>Sequencing the genomes of 1000 actinobacteria strains.</title>
        <authorList>
            <person name="Klenk H.-P."/>
        </authorList>
    </citation>
    <scope>NUCLEOTIDE SEQUENCE [LARGE SCALE GENOMIC DNA]</scope>
    <source>
        <strain evidence="3 4">DSM 44709</strain>
    </source>
</reference>
<evidence type="ECO:0000256" key="2">
    <source>
        <dbReference type="SAM" id="Phobius"/>
    </source>
</evidence>
<feature type="region of interest" description="Disordered" evidence="1">
    <location>
        <begin position="39"/>
        <end position="99"/>
    </location>
</feature>
<name>A0AAE3W3L1_9ACTN</name>
<evidence type="ECO:0000313" key="4">
    <source>
        <dbReference type="Proteomes" id="UP001240236"/>
    </source>
</evidence>
<accession>A0AAE3W3L1</accession>
<keyword evidence="2" id="KW-1133">Transmembrane helix</keyword>
<keyword evidence="4" id="KW-1185">Reference proteome</keyword>
<dbReference type="RefSeq" id="WP_307242490.1">
    <property type="nucleotide sequence ID" value="NZ_JAUSUZ010000001.1"/>
</dbReference>
<feature type="transmembrane region" description="Helical" evidence="2">
    <location>
        <begin position="12"/>
        <end position="33"/>
    </location>
</feature>
<comment type="caution">
    <text evidence="3">The sequence shown here is derived from an EMBL/GenBank/DDBJ whole genome shotgun (WGS) entry which is preliminary data.</text>
</comment>
<evidence type="ECO:0008006" key="5">
    <source>
        <dbReference type="Google" id="ProtNLM"/>
    </source>
</evidence>
<feature type="compositionally biased region" description="Polar residues" evidence="1">
    <location>
        <begin position="40"/>
        <end position="54"/>
    </location>
</feature>
<keyword evidence="2" id="KW-0472">Membrane</keyword>
<gene>
    <name evidence="3" type="ORF">J2S42_004738</name>
</gene>
<keyword evidence="2" id="KW-0812">Transmembrane</keyword>
<dbReference type="EMBL" id="JAUSUZ010000001">
    <property type="protein sequence ID" value="MDQ0368069.1"/>
    <property type="molecule type" value="Genomic_DNA"/>
</dbReference>
<protein>
    <recommendedName>
        <fullName evidence="5">DUF4232 domain-containing protein</fullName>
    </recommendedName>
</protein>
<evidence type="ECO:0000313" key="3">
    <source>
        <dbReference type="EMBL" id="MDQ0368069.1"/>
    </source>
</evidence>
<feature type="compositionally biased region" description="Low complexity" evidence="1">
    <location>
        <begin position="56"/>
        <end position="70"/>
    </location>
</feature>
<dbReference type="Proteomes" id="UP001240236">
    <property type="component" value="Unassembled WGS sequence"/>
</dbReference>
<dbReference type="AlphaFoldDB" id="A0AAE3W3L1"/>
<proteinExistence type="predicted"/>